<evidence type="ECO:0000256" key="7">
    <source>
        <dbReference type="ARBA" id="ARBA00023163"/>
    </source>
</evidence>
<dbReference type="PROSITE" id="PS51755">
    <property type="entry name" value="OMPR_PHOB"/>
    <property type="match status" value="1"/>
</dbReference>
<dbReference type="PROSITE" id="PS50110">
    <property type="entry name" value="RESPONSE_REGULATORY"/>
    <property type="match status" value="1"/>
</dbReference>
<evidence type="ECO:0000256" key="4">
    <source>
        <dbReference type="ARBA" id="ARBA00023012"/>
    </source>
</evidence>
<dbReference type="InterPro" id="IPR016032">
    <property type="entry name" value="Sig_transdc_resp-reg_C-effctor"/>
</dbReference>
<reference evidence="13" key="1">
    <citation type="journal article" date="2019" name="Int. J. Syst. Evol. Microbiol.">
        <title>The Global Catalogue of Microorganisms (GCM) 10K type strain sequencing project: providing services to taxonomists for standard genome sequencing and annotation.</title>
        <authorList>
            <consortium name="The Broad Institute Genomics Platform"/>
            <consortium name="The Broad Institute Genome Sequencing Center for Infectious Disease"/>
            <person name="Wu L."/>
            <person name="Ma J."/>
        </authorList>
    </citation>
    <scope>NUCLEOTIDE SEQUENCE [LARGE SCALE GENOMIC DNA]</scope>
    <source>
        <strain evidence="13">KCTC 52438</strain>
    </source>
</reference>
<dbReference type="Gene3D" id="6.10.250.690">
    <property type="match status" value="1"/>
</dbReference>
<comment type="caution">
    <text evidence="12">The sequence shown here is derived from an EMBL/GenBank/DDBJ whole genome shotgun (WGS) entry which is preliminary data.</text>
</comment>
<comment type="subcellular location">
    <subcellularLocation>
        <location evidence="1">Cytoplasm</location>
    </subcellularLocation>
</comment>
<dbReference type="SMART" id="SM00862">
    <property type="entry name" value="Trans_reg_C"/>
    <property type="match status" value="1"/>
</dbReference>
<dbReference type="InterPro" id="IPR039420">
    <property type="entry name" value="WalR-like"/>
</dbReference>
<dbReference type="RefSeq" id="WP_386720512.1">
    <property type="nucleotide sequence ID" value="NZ_JBHRSZ010000004.1"/>
</dbReference>
<keyword evidence="3 8" id="KW-0597">Phosphoprotein</keyword>
<feature type="domain" description="Response regulatory" evidence="10">
    <location>
        <begin position="3"/>
        <end position="116"/>
    </location>
</feature>
<keyword evidence="13" id="KW-1185">Reference proteome</keyword>
<dbReference type="Pfam" id="PF00486">
    <property type="entry name" value="Trans_reg_C"/>
    <property type="match status" value="1"/>
</dbReference>
<dbReference type="Proteomes" id="UP001595476">
    <property type="component" value="Unassembled WGS sequence"/>
</dbReference>
<keyword evidence="2" id="KW-0963">Cytoplasm</keyword>
<dbReference type="InterPro" id="IPR001867">
    <property type="entry name" value="OmpR/PhoB-type_DNA-bd"/>
</dbReference>
<proteinExistence type="predicted"/>
<evidence type="ECO:0000256" key="6">
    <source>
        <dbReference type="ARBA" id="ARBA00023125"/>
    </source>
</evidence>
<evidence type="ECO:0000256" key="1">
    <source>
        <dbReference type="ARBA" id="ARBA00004496"/>
    </source>
</evidence>
<feature type="DNA-binding region" description="OmpR/PhoB-type" evidence="9">
    <location>
        <begin position="133"/>
        <end position="232"/>
    </location>
</feature>
<evidence type="ECO:0000256" key="9">
    <source>
        <dbReference type="PROSITE-ProRule" id="PRU01091"/>
    </source>
</evidence>
<dbReference type="CDD" id="cd17623">
    <property type="entry name" value="REC_OmpR_CpxR"/>
    <property type="match status" value="1"/>
</dbReference>
<keyword evidence="6 9" id="KW-0238">DNA-binding</keyword>
<protein>
    <submittedName>
        <fullName evidence="12">Response regulator transcription factor</fullName>
    </submittedName>
</protein>
<evidence type="ECO:0000256" key="3">
    <source>
        <dbReference type="ARBA" id="ARBA00022553"/>
    </source>
</evidence>
<keyword evidence="4" id="KW-0902">Two-component regulatory system</keyword>
<dbReference type="PANTHER" id="PTHR48111">
    <property type="entry name" value="REGULATOR OF RPOS"/>
    <property type="match status" value="1"/>
</dbReference>
<dbReference type="InterPro" id="IPR001789">
    <property type="entry name" value="Sig_transdc_resp-reg_receiver"/>
</dbReference>
<keyword evidence="5" id="KW-0805">Transcription regulation</keyword>
<evidence type="ECO:0000256" key="5">
    <source>
        <dbReference type="ARBA" id="ARBA00023015"/>
    </source>
</evidence>
<name>A0ABV7HCP1_9GAMM</name>
<feature type="domain" description="OmpR/PhoB-type" evidence="11">
    <location>
        <begin position="133"/>
        <end position="232"/>
    </location>
</feature>
<evidence type="ECO:0000259" key="11">
    <source>
        <dbReference type="PROSITE" id="PS51755"/>
    </source>
</evidence>
<dbReference type="Gene3D" id="3.40.50.2300">
    <property type="match status" value="1"/>
</dbReference>
<dbReference type="InterPro" id="IPR058124">
    <property type="entry name" value="CpxR-like_REC"/>
</dbReference>
<evidence type="ECO:0000313" key="13">
    <source>
        <dbReference type="Proteomes" id="UP001595476"/>
    </source>
</evidence>
<dbReference type="Pfam" id="PF00072">
    <property type="entry name" value="Response_reg"/>
    <property type="match status" value="1"/>
</dbReference>
<dbReference type="SUPFAM" id="SSF52172">
    <property type="entry name" value="CheY-like"/>
    <property type="match status" value="1"/>
</dbReference>
<dbReference type="EMBL" id="JBHRSZ010000004">
    <property type="protein sequence ID" value="MFC3151547.1"/>
    <property type="molecule type" value="Genomic_DNA"/>
</dbReference>
<evidence type="ECO:0000259" key="10">
    <source>
        <dbReference type="PROSITE" id="PS50110"/>
    </source>
</evidence>
<evidence type="ECO:0000256" key="8">
    <source>
        <dbReference type="PROSITE-ProRule" id="PRU00169"/>
    </source>
</evidence>
<dbReference type="InterPro" id="IPR011006">
    <property type="entry name" value="CheY-like_superfamily"/>
</dbReference>
<accession>A0ABV7HCP1</accession>
<dbReference type="Gene3D" id="1.10.10.10">
    <property type="entry name" value="Winged helix-like DNA-binding domain superfamily/Winged helix DNA-binding domain"/>
    <property type="match status" value="1"/>
</dbReference>
<keyword evidence="7" id="KW-0804">Transcription</keyword>
<evidence type="ECO:0000313" key="12">
    <source>
        <dbReference type="EMBL" id="MFC3151547.1"/>
    </source>
</evidence>
<organism evidence="12 13">
    <name type="scientific">Litoribrevibacter euphylliae</name>
    <dbReference type="NCBI Taxonomy" id="1834034"/>
    <lineage>
        <taxon>Bacteria</taxon>
        <taxon>Pseudomonadati</taxon>
        <taxon>Pseudomonadota</taxon>
        <taxon>Gammaproteobacteria</taxon>
        <taxon>Oceanospirillales</taxon>
        <taxon>Oceanospirillaceae</taxon>
        <taxon>Litoribrevibacter</taxon>
    </lineage>
</organism>
<dbReference type="InterPro" id="IPR036388">
    <property type="entry name" value="WH-like_DNA-bd_sf"/>
</dbReference>
<evidence type="ECO:0000256" key="2">
    <source>
        <dbReference type="ARBA" id="ARBA00022490"/>
    </source>
</evidence>
<feature type="modified residue" description="4-aspartylphosphate" evidence="8">
    <location>
        <position position="52"/>
    </location>
</feature>
<dbReference type="SUPFAM" id="SSF46894">
    <property type="entry name" value="C-terminal effector domain of the bipartite response regulators"/>
    <property type="match status" value="1"/>
</dbReference>
<gene>
    <name evidence="12" type="ORF">ACFOEK_10960</name>
</gene>
<dbReference type="CDD" id="cd00383">
    <property type="entry name" value="trans_reg_C"/>
    <property type="match status" value="1"/>
</dbReference>
<sequence length="243" mass="27435">MTTILLVDDDVTLNELLSSYLSGQGYDVESAYDGRQALSRLEQQTPDLMILDIMMPELDGLETLKEVRKQSQLPVLMLTAKTEDIDRIIGLEMGADDYLAKPCNPRELVARIKAILRRTQATTNNVDDTATKPTSIEMAGLNINPSRYEAYYKENPIQLTGAEFKLLFVFMSNPGEVLSKEQLTLDVLNRPLEMYDRAIDVHVSNLRKKLSRESLPPDLIANIRGQGYLFKEELLSDHAAHSY</sequence>
<dbReference type="SMART" id="SM00448">
    <property type="entry name" value="REC"/>
    <property type="match status" value="1"/>
</dbReference>
<dbReference type="PANTHER" id="PTHR48111:SF39">
    <property type="entry name" value="TRANSCRIPTIONAL REGULATORY PROTEIN CPXR"/>
    <property type="match status" value="1"/>
</dbReference>